<organism evidence="18 19">
    <name type="scientific">Mageeibacillus indolicus</name>
    <dbReference type="NCBI Taxonomy" id="884684"/>
    <lineage>
        <taxon>Bacteria</taxon>
        <taxon>Bacillati</taxon>
        <taxon>Bacillota</taxon>
        <taxon>Clostridia</taxon>
        <taxon>Eubacteriales</taxon>
        <taxon>Oscillospiraceae</taxon>
        <taxon>Mageeibacillus</taxon>
    </lineage>
</organism>
<evidence type="ECO:0000256" key="7">
    <source>
        <dbReference type="ARBA" id="ARBA00022842"/>
    </source>
</evidence>
<feature type="domain" description="ATP-grasp" evidence="17">
    <location>
        <begin position="144"/>
        <end position="356"/>
    </location>
</feature>
<feature type="binding site" evidence="15">
    <location>
        <position position="309"/>
    </location>
    <ligand>
        <name>Mg(2+)</name>
        <dbReference type="ChEBI" id="CHEBI:18420"/>
        <label>1</label>
    </ligand>
</feature>
<dbReference type="NCBIfam" id="NF002528">
    <property type="entry name" value="PRK01966.1-4"/>
    <property type="match status" value="1"/>
</dbReference>
<evidence type="ECO:0000256" key="8">
    <source>
        <dbReference type="ARBA" id="ARBA00022960"/>
    </source>
</evidence>
<evidence type="ECO:0000256" key="13">
    <source>
        <dbReference type="PIRSR" id="PIRSR039102-1"/>
    </source>
</evidence>
<dbReference type="EMBL" id="NBZD01000002">
    <property type="protein sequence ID" value="PNH18783.1"/>
    <property type="molecule type" value="Genomic_DNA"/>
</dbReference>
<evidence type="ECO:0000256" key="6">
    <source>
        <dbReference type="ARBA" id="ARBA00022840"/>
    </source>
</evidence>
<comment type="function">
    <text evidence="12">Cell wall formation.</text>
</comment>
<keyword evidence="7 15" id="KW-0460">Magnesium</keyword>
<evidence type="ECO:0000256" key="14">
    <source>
        <dbReference type="PIRSR" id="PIRSR039102-2"/>
    </source>
</evidence>
<dbReference type="OMA" id="TQYRIPC"/>
<keyword evidence="6 16" id="KW-0067">ATP-binding</keyword>
<dbReference type="GO" id="GO:0005524">
    <property type="term" value="F:ATP binding"/>
    <property type="evidence" value="ECO:0007669"/>
    <property type="project" value="UniProtKB-UniRule"/>
</dbReference>
<feature type="binding site" evidence="15">
    <location>
        <position position="323"/>
    </location>
    <ligand>
        <name>Mg(2+)</name>
        <dbReference type="ChEBI" id="CHEBI:18420"/>
        <label>1</label>
    </ligand>
</feature>
<comment type="pathway">
    <text evidence="12">Cell wall biogenesis; peptidoglycan biosynthesis.</text>
</comment>
<dbReference type="Pfam" id="PF07478">
    <property type="entry name" value="Dala_Dala_lig_C"/>
    <property type="match status" value="1"/>
</dbReference>
<evidence type="ECO:0000259" key="17">
    <source>
        <dbReference type="PROSITE" id="PS50975"/>
    </source>
</evidence>
<dbReference type="GO" id="GO:0071555">
    <property type="term" value="P:cell wall organization"/>
    <property type="evidence" value="ECO:0007669"/>
    <property type="project" value="UniProtKB-KW"/>
</dbReference>
<dbReference type="PROSITE" id="PS00844">
    <property type="entry name" value="DALA_DALA_LIGASE_2"/>
    <property type="match status" value="1"/>
</dbReference>
<dbReference type="InterPro" id="IPR011095">
    <property type="entry name" value="Dala_Dala_lig_C"/>
</dbReference>
<dbReference type="HAMAP" id="MF_00047">
    <property type="entry name" value="Dala_Dala_lig"/>
    <property type="match status" value="1"/>
</dbReference>
<comment type="cofactor">
    <cofactor evidence="15">
        <name>Mg(2+)</name>
        <dbReference type="ChEBI" id="CHEBI:18420"/>
    </cofactor>
    <cofactor evidence="15">
        <name>Mn(2+)</name>
        <dbReference type="ChEBI" id="CHEBI:29035"/>
    </cofactor>
    <text evidence="15">Binds 2 magnesium or manganese ions per subunit.</text>
</comment>
<dbReference type="Pfam" id="PF01820">
    <property type="entry name" value="Dala_Dala_lig_N"/>
    <property type="match status" value="1"/>
</dbReference>
<dbReference type="PIRSF" id="PIRSF039102">
    <property type="entry name" value="Ddl/VanB"/>
    <property type="match status" value="1"/>
</dbReference>
<evidence type="ECO:0000256" key="16">
    <source>
        <dbReference type="PROSITE-ProRule" id="PRU00409"/>
    </source>
</evidence>
<dbReference type="EC" id="6.3.2.4" evidence="12"/>
<feature type="binding site" evidence="14">
    <location>
        <begin position="196"/>
        <end position="197"/>
    </location>
    <ligand>
        <name>ATP</name>
        <dbReference type="ChEBI" id="CHEBI:30616"/>
    </ligand>
</feature>
<keyword evidence="10 15" id="KW-0464">Manganese</keyword>
<keyword evidence="8 12" id="KW-0133">Cell shape</keyword>
<keyword evidence="12" id="KW-0963">Cytoplasm</keyword>
<evidence type="ECO:0000256" key="2">
    <source>
        <dbReference type="ARBA" id="ARBA00010871"/>
    </source>
</evidence>
<dbReference type="PANTHER" id="PTHR23132:SF25">
    <property type="entry name" value="D-ALANINE--D-ALANINE LIGASE A"/>
    <property type="match status" value="1"/>
</dbReference>
<dbReference type="GO" id="GO:0008360">
    <property type="term" value="P:regulation of cell shape"/>
    <property type="evidence" value="ECO:0007669"/>
    <property type="project" value="UniProtKB-KW"/>
</dbReference>
<proteinExistence type="inferred from homology"/>
<dbReference type="FunFam" id="3.30.470.20:FF:000008">
    <property type="entry name" value="D-alanine--D-alanine ligase"/>
    <property type="match status" value="1"/>
</dbReference>
<dbReference type="AlphaFoldDB" id="A0A2J8B1Y1"/>
<evidence type="ECO:0000256" key="11">
    <source>
        <dbReference type="ARBA" id="ARBA00023316"/>
    </source>
</evidence>
<evidence type="ECO:0000313" key="18">
    <source>
        <dbReference type="EMBL" id="PNH18783.1"/>
    </source>
</evidence>
<evidence type="ECO:0000256" key="12">
    <source>
        <dbReference type="HAMAP-Rule" id="MF_00047"/>
    </source>
</evidence>
<comment type="caution">
    <text evidence="18">The sequence shown here is derived from an EMBL/GenBank/DDBJ whole genome shotgun (WGS) entry which is preliminary data.</text>
</comment>
<feature type="active site" evidence="13">
    <location>
        <position position="14"/>
    </location>
</feature>
<comment type="subcellular location">
    <subcellularLocation>
        <location evidence="12">Cytoplasm</location>
    </subcellularLocation>
</comment>
<dbReference type="GO" id="GO:0009252">
    <property type="term" value="P:peptidoglycan biosynthetic process"/>
    <property type="evidence" value="ECO:0007669"/>
    <property type="project" value="UniProtKB-UniRule"/>
</dbReference>
<accession>A0A2J8B1Y1</accession>
<dbReference type="UniPathway" id="UPA00219"/>
<feature type="active site" evidence="13">
    <location>
        <position position="196"/>
    </location>
</feature>
<feature type="binding site" evidence="14">
    <location>
        <begin position="188"/>
        <end position="190"/>
    </location>
    <ligand>
        <name>ATP</name>
        <dbReference type="ChEBI" id="CHEBI:30616"/>
    </ligand>
</feature>
<keyword evidence="3 12" id="KW-0436">Ligase</keyword>
<feature type="binding site" evidence="15">
    <location>
        <position position="325"/>
    </location>
    <ligand>
        <name>Mg(2+)</name>
        <dbReference type="ChEBI" id="CHEBI:18420"/>
        <label>2</label>
    </ligand>
</feature>
<feature type="binding site" evidence="15">
    <location>
        <position position="323"/>
    </location>
    <ligand>
        <name>Mg(2+)</name>
        <dbReference type="ChEBI" id="CHEBI:18420"/>
        <label>2</label>
    </ligand>
</feature>
<evidence type="ECO:0000256" key="4">
    <source>
        <dbReference type="ARBA" id="ARBA00022723"/>
    </source>
</evidence>
<evidence type="ECO:0000256" key="9">
    <source>
        <dbReference type="ARBA" id="ARBA00022984"/>
    </source>
</evidence>
<protein>
    <recommendedName>
        <fullName evidence="12">D-alanine--D-alanine ligase</fullName>
        <ecNumber evidence="12">6.3.2.4</ecNumber>
    </recommendedName>
    <alternativeName>
        <fullName evidence="12">D-Ala-D-Ala ligase</fullName>
    </alternativeName>
    <alternativeName>
        <fullName evidence="12">D-alanylalanine synthetase</fullName>
    </alternativeName>
</protein>
<feature type="active site" evidence="13">
    <location>
        <position position="334"/>
    </location>
</feature>
<dbReference type="InterPro" id="IPR000291">
    <property type="entry name" value="D-Ala_lig_Van_CS"/>
</dbReference>
<feature type="binding site" evidence="14">
    <location>
        <begin position="322"/>
        <end position="323"/>
    </location>
    <ligand>
        <name>ATP</name>
        <dbReference type="ChEBI" id="CHEBI:30616"/>
    </ligand>
</feature>
<evidence type="ECO:0000256" key="15">
    <source>
        <dbReference type="PIRSR" id="PIRSR039102-3"/>
    </source>
</evidence>
<dbReference type="InterPro" id="IPR011127">
    <property type="entry name" value="Dala_Dala_lig_N"/>
</dbReference>
<dbReference type="Gene3D" id="3.30.470.20">
    <property type="entry name" value="ATP-grasp fold, B domain"/>
    <property type="match status" value="1"/>
</dbReference>
<dbReference type="PROSITE" id="PS50975">
    <property type="entry name" value="ATP_GRASP"/>
    <property type="match status" value="1"/>
</dbReference>
<feature type="binding site" evidence="14">
    <location>
        <position position="140"/>
    </location>
    <ligand>
        <name>ATP</name>
        <dbReference type="ChEBI" id="CHEBI:30616"/>
    </ligand>
</feature>
<reference evidence="19" key="1">
    <citation type="submission" date="2017-04" db="EMBL/GenBank/DDBJ databases">
        <authorList>
            <person name="Bumgarner R.E."/>
            <person name="Fredricks D.N."/>
            <person name="Srinivasan S."/>
        </authorList>
    </citation>
    <scope>NUCLEOTIDE SEQUENCE [LARGE SCALE GENOMIC DNA]</scope>
    <source>
        <strain evidence="19">KA00405</strain>
    </source>
</reference>
<dbReference type="InterPro" id="IPR016185">
    <property type="entry name" value="PreATP-grasp_dom_sf"/>
</dbReference>
<dbReference type="InterPro" id="IPR005905">
    <property type="entry name" value="D_ala_D_ala"/>
</dbReference>
<keyword evidence="5 14" id="KW-0547">Nucleotide-binding</keyword>
<dbReference type="InterPro" id="IPR013815">
    <property type="entry name" value="ATP_grasp_subdomain_1"/>
</dbReference>
<dbReference type="Gene3D" id="3.30.1490.20">
    <property type="entry name" value="ATP-grasp fold, A domain"/>
    <property type="match status" value="1"/>
</dbReference>
<dbReference type="PANTHER" id="PTHR23132">
    <property type="entry name" value="D-ALANINE--D-ALANINE LIGASE"/>
    <property type="match status" value="1"/>
</dbReference>
<evidence type="ECO:0000256" key="5">
    <source>
        <dbReference type="ARBA" id="ARBA00022741"/>
    </source>
</evidence>
<comment type="cofactor">
    <cofactor evidence="1">
        <name>Mn(2+)</name>
        <dbReference type="ChEBI" id="CHEBI:29035"/>
    </cofactor>
</comment>
<dbReference type="NCBIfam" id="TIGR01205">
    <property type="entry name" value="D_ala_D_alaTIGR"/>
    <property type="match status" value="1"/>
</dbReference>
<dbReference type="GO" id="GO:0005829">
    <property type="term" value="C:cytosol"/>
    <property type="evidence" value="ECO:0007669"/>
    <property type="project" value="TreeGrafter"/>
</dbReference>
<dbReference type="Proteomes" id="UP000236394">
    <property type="component" value="Unassembled WGS sequence"/>
</dbReference>
<gene>
    <name evidence="12" type="primary">ddl</name>
    <name evidence="18" type="ORF">B7R76_04310</name>
</gene>
<dbReference type="RefSeq" id="WP_012993927.1">
    <property type="nucleotide sequence ID" value="NZ_NBZD01000002.1"/>
</dbReference>
<dbReference type="Gene3D" id="3.40.50.20">
    <property type="match status" value="1"/>
</dbReference>
<dbReference type="SUPFAM" id="SSF56059">
    <property type="entry name" value="Glutathione synthetase ATP-binding domain-like"/>
    <property type="match status" value="1"/>
</dbReference>
<feature type="binding site" evidence="14">
    <location>
        <begin position="226"/>
        <end position="233"/>
    </location>
    <ligand>
        <name>ATP</name>
        <dbReference type="ChEBI" id="CHEBI:30616"/>
    </ligand>
</feature>
<evidence type="ECO:0000313" key="19">
    <source>
        <dbReference type="Proteomes" id="UP000236394"/>
    </source>
</evidence>
<sequence>MNTVAVIFGGVSTEHLVSCRSAFYVINALKELKYDVLPLGITKAGDWLPLLVEPEVLLTEGWEQAAYKAWHKKHARGLKIKEVFNPRRFFTYFFGKNPEVIFPAVHGINCEDGTLQGFLNMTDIPYVGSGVLASALGMNKIFAKQIWAANKLPVVPYYVVTRDDLAKDSIGLPETSAAVEKVLTYPIFLKPASGGSSVGTFKAGNRSELVAALGEVSKFDREILLEQYIPARELEVAVLGNLQPQAPMVGEILMQADVAFYDYETKYFAAGASSLALPADLPTDLAERILNLAQKAYKVLGCKGMARVDFFLDRCSGALYLNEINSLPGFTATSLYPQAWAKAGINLPALVDQLCRLAIAEHQAGRRVETI</sequence>
<evidence type="ECO:0000256" key="3">
    <source>
        <dbReference type="ARBA" id="ARBA00022598"/>
    </source>
</evidence>
<dbReference type="GO" id="GO:0008716">
    <property type="term" value="F:D-alanine-D-alanine ligase activity"/>
    <property type="evidence" value="ECO:0007669"/>
    <property type="project" value="UniProtKB-UniRule"/>
</dbReference>
<keyword evidence="4 15" id="KW-0479">Metal-binding</keyword>
<dbReference type="InterPro" id="IPR011761">
    <property type="entry name" value="ATP-grasp"/>
</dbReference>
<comment type="catalytic activity">
    <reaction evidence="12">
        <text>2 D-alanine + ATP = D-alanyl-D-alanine + ADP + phosphate + H(+)</text>
        <dbReference type="Rhea" id="RHEA:11224"/>
        <dbReference type="ChEBI" id="CHEBI:15378"/>
        <dbReference type="ChEBI" id="CHEBI:30616"/>
        <dbReference type="ChEBI" id="CHEBI:43474"/>
        <dbReference type="ChEBI" id="CHEBI:57416"/>
        <dbReference type="ChEBI" id="CHEBI:57822"/>
        <dbReference type="ChEBI" id="CHEBI:456216"/>
        <dbReference type="EC" id="6.3.2.4"/>
    </reaction>
</comment>
<keyword evidence="9 12" id="KW-0573">Peptidoglycan synthesis</keyword>
<name>A0A2J8B1Y1_9FIRM</name>
<dbReference type="SUPFAM" id="SSF52440">
    <property type="entry name" value="PreATP-grasp domain"/>
    <property type="match status" value="1"/>
</dbReference>
<dbReference type="GO" id="GO:0046872">
    <property type="term" value="F:metal ion binding"/>
    <property type="evidence" value="ECO:0007669"/>
    <property type="project" value="UniProtKB-KW"/>
</dbReference>
<dbReference type="PROSITE" id="PS00843">
    <property type="entry name" value="DALA_DALA_LIGASE_1"/>
    <property type="match status" value="1"/>
</dbReference>
<evidence type="ECO:0000256" key="1">
    <source>
        <dbReference type="ARBA" id="ARBA00001936"/>
    </source>
</evidence>
<evidence type="ECO:0000256" key="10">
    <source>
        <dbReference type="ARBA" id="ARBA00023211"/>
    </source>
</evidence>
<keyword evidence="11 12" id="KW-0961">Cell wall biogenesis/degradation</keyword>
<comment type="similarity">
    <text evidence="2 12">Belongs to the D-alanine--D-alanine ligase family.</text>
</comment>